<sequence>MSSYAEYQKNNLSNFNNGQLLYDIEEISKALYLHKTPSEDLFSTSSEQSQSLDNAHHVDSIPSVFQDDLLYKDKKSSLWKWKPLKALTHIRQRRFYCCFFLQVLTIEGLPPQFNDLSLCVQWKRKDDVLRTRPARVSQGRAEFEETLMHRCSVYGSRSGTRNSAKYQPKLFLLSASVVGAPTIDIGKHWVDLTRLLPLTLEELEEERRTSGKWTTCFKLAGKAKGAMMNVSFGFSLLKDKSKEPYHFVKIPDNLKESRHVLAPLDQFDDFGRISTSNVLHKLDSLSKISSKRSHASSRSMDFTTIDGTSTNSDPDLARSVSLLYKKLEEQKLDISYEKQQLESPKTKCGHILQSTHDGNEYASDMNEVEKKVPLTELFNLEEDANTSLGDTVIETIEVSEIFKDIEIESDTSEDFQFSLKFDDNLCDATDRNDEKHVENGLLSEEAGFQELENAVNNFLTSEAATISSSLDVGKIVNQERNINRISSFKEGKLVRSLSLDRLAESVANDFLNMLGTDQCELDMNFDNGKESFREHLIKEGSIDSVSSMFSFNTTEVQTESSEVATTSSGTVFCSDDFQLSLVTRETEDQRVTHSLRSKRNFKVLENLETETLMRQWGLDEEDFHNSPHIATGGFGSPIHPTVEAPIDLPPLGEGLGPLVRTRDCGFLRSMNPSLFSNSKNGARLVMQISRSVVLPEVMGSDAMEILECWASVGVQQMCSQASELMPLDDITGKTILQVMQDSEHTSEFLQRSSPCQSVMHHESLGMQEKTSDYLESGLGYTEINSDYASPEALVPTSMTKFEVLSLEGLKIQSSMSDEGAPSGIRLPSSKNMASSGTSGIFSCDKAKRPNDVDTSELIKLSLSLDEWMKLDAGNNGTFGKKLTIVQSLQLRDPFRNYEMVGSSMLLLMQVEPFMLCEESYATMFKTNNEKNHDVYDSAGHSQNVRMFKIRGVHVAGLNVEPGEKPTWTSRRLQQSGIRWLLSSGMGTSNKRPASKWKAITVSSVPMMKKEQSGAILWSISSNVQDAGKEQTTYSRNPDITFPR</sequence>
<comment type="caution">
    <text evidence="2">The sequence shown here is derived from an EMBL/GenBank/DDBJ whole genome shotgun (WGS) entry which is preliminary data.</text>
</comment>
<dbReference type="Pfam" id="PF10358">
    <property type="entry name" value="NT-C2"/>
    <property type="match status" value="1"/>
</dbReference>
<dbReference type="Proteomes" id="UP001454036">
    <property type="component" value="Unassembled WGS sequence"/>
</dbReference>
<organism evidence="2 3">
    <name type="scientific">Lithospermum erythrorhizon</name>
    <name type="common">Purple gromwell</name>
    <name type="synonym">Lithospermum officinale var. erythrorhizon</name>
    <dbReference type="NCBI Taxonomy" id="34254"/>
    <lineage>
        <taxon>Eukaryota</taxon>
        <taxon>Viridiplantae</taxon>
        <taxon>Streptophyta</taxon>
        <taxon>Embryophyta</taxon>
        <taxon>Tracheophyta</taxon>
        <taxon>Spermatophyta</taxon>
        <taxon>Magnoliopsida</taxon>
        <taxon>eudicotyledons</taxon>
        <taxon>Gunneridae</taxon>
        <taxon>Pentapetalae</taxon>
        <taxon>asterids</taxon>
        <taxon>lamiids</taxon>
        <taxon>Boraginales</taxon>
        <taxon>Boraginaceae</taxon>
        <taxon>Boraginoideae</taxon>
        <taxon>Lithospermeae</taxon>
        <taxon>Lithospermum</taxon>
    </lineage>
</organism>
<evidence type="ECO:0000313" key="2">
    <source>
        <dbReference type="EMBL" id="GAA0148566.1"/>
    </source>
</evidence>
<protein>
    <recommendedName>
        <fullName evidence="1">C2 NT-type domain-containing protein</fullName>
    </recommendedName>
</protein>
<proteinExistence type="predicted"/>
<gene>
    <name evidence="2" type="ORF">LIER_07970</name>
</gene>
<evidence type="ECO:0000259" key="1">
    <source>
        <dbReference type="PROSITE" id="PS51840"/>
    </source>
</evidence>
<keyword evidence="3" id="KW-1185">Reference proteome</keyword>
<dbReference type="PANTHER" id="PTHR33414:SF1">
    <property type="entry name" value="PROTEIN PLASTID MOVEMENT IMPAIRED 1-RELATED 1"/>
    <property type="match status" value="1"/>
</dbReference>
<dbReference type="InterPro" id="IPR019448">
    <property type="entry name" value="NT-C2"/>
</dbReference>
<dbReference type="PROSITE" id="PS51840">
    <property type="entry name" value="C2_NT"/>
    <property type="match status" value="1"/>
</dbReference>
<feature type="domain" description="C2 NT-type" evidence="1">
    <location>
        <begin position="87"/>
        <end position="236"/>
    </location>
</feature>
<dbReference type="PANTHER" id="PTHR33414">
    <property type="entry name" value="PROTEIN PLASTID MOVEMENT IMPAIRED 1-RELATED 1"/>
    <property type="match status" value="1"/>
</dbReference>
<evidence type="ECO:0000313" key="3">
    <source>
        <dbReference type="Proteomes" id="UP001454036"/>
    </source>
</evidence>
<dbReference type="InterPro" id="IPR039614">
    <property type="entry name" value="PMI1-like"/>
</dbReference>
<dbReference type="EMBL" id="BAABME010001257">
    <property type="protein sequence ID" value="GAA0148566.1"/>
    <property type="molecule type" value="Genomic_DNA"/>
</dbReference>
<dbReference type="InterPro" id="IPR048972">
    <property type="entry name" value="PMI1_PMIR1-2_C"/>
</dbReference>
<name>A0AAV3PCY6_LITER</name>
<dbReference type="AlphaFoldDB" id="A0AAV3PCY6"/>
<dbReference type="Pfam" id="PF21745">
    <property type="entry name" value="PMI1_PMIR1-2_C"/>
    <property type="match status" value="1"/>
</dbReference>
<reference evidence="2 3" key="1">
    <citation type="submission" date="2024-01" db="EMBL/GenBank/DDBJ databases">
        <title>The complete chloroplast genome sequence of Lithospermum erythrorhizon: insights into the phylogenetic relationship among Boraginaceae species and the maternal lineages of purple gromwells.</title>
        <authorList>
            <person name="Okada T."/>
            <person name="Watanabe K."/>
        </authorList>
    </citation>
    <scope>NUCLEOTIDE SEQUENCE [LARGE SCALE GENOMIC DNA]</scope>
</reference>
<accession>A0AAV3PCY6</accession>